<proteinExistence type="predicted"/>
<evidence type="ECO:0000313" key="1">
    <source>
        <dbReference type="EMBL" id="MBA4632069.1"/>
    </source>
</evidence>
<protein>
    <submittedName>
        <fullName evidence="1">Uncharacterized protein</fullName>
    </submittedName>
</protein>
<name>A0A7C9D9K4_OPUST</name>
<accession>A0A7C9D9K4</accession>
<reference evidence="1" key="1">
    <citation type="journal article" date="2013" name="J. Plant Res.">
        <title>Effect of fungi and light on seed germination of three Opuntia species from semiarid lands of central Mexico.</title>
        <authorList>
            <person name="Delgado-Sanchez P."/>
            <person name="Jimenez-Bremont J.F."/>
            <person name="Guerrero-Gonzalez Mde L."/>
            <person name="Flores J."/>
        </authorList>
    </citation>
    <scope>NUCLEOTIDE SEQUENCE</scope>
    <source>
        <tissue evidence="1">Cladode</tissue>
    </source>
</reference>
<organism evidence="1">
    <name type="scientific">Opuntia streptacantha</name>
    <name type="common">Prickly pear cactus</name>
    <name type="synonym">Opuntia cardona</name>
    <dbReference type="NCBI Taxonomy" id="393608"/>
    <lineage>
        <taxon>Eukaryota</taxon>
        <taxon>Viridiplantae</taxon>
        <taxon>Streptophyta</taxon>
        <taxon>Embryophyta</taxon>
        <taxon>Tracheophyta</taxon>
        <taxon>Spermatophyta</taxon>
        <taxon>Magnoliopsida</taxon>
        <taxon>eudicotyledons</taxon>
        <taxon>Gunneridae</taxon>
        <taxon>Pentapetalae</taxon>
        <taxon>Caryophyllales</taxon>
        <taxon>Cactineae</taxon>
        <taxon>Cactaceae</taxon>
        <taxon>Opuntioideae</taxon>
        <taxon>Opuntia</taxon>
    </lineage>
</organism>
<dbReference type="AlphaFoldDB" id="A0A7C9D9K4"/>
<reference evidence="1" key="2">
    <citation type="submission" date="2020-07" db="EMBL/GenBank/DDBJ databases">
        <authorList>
            <person name="Vera ALvarez R."/>
            <person name="Arias-Moreno D.M."/>
            <person name="Jimenez-Jacinto V."/>
            <person name="Jimenez-Bremont J.F."/>
            <person name="Swaminathan K."/>
            <person name="Moose S.P."/>
            <person name="Guerrero-Gonzalez M.L."/>
            <person name="Marino-Ramirez L."/>
            <person name="Landsman D."/>
            <person name="Rodriguez-Kessler M."/>
            <person name="Delgado-Sanchez P."/>
        </authorList>
    </citation>
    <scope>NUCLEOTIDE SEQUENCE</scope>
    <source>
        <tissue evidence="1">Cladode</tissue>
    </source>
</reference>
<sequence>MAPSPKLEKFQKRGVVRGKLVKVSYFQEQGLEVFLDKLKAQGWYELLTNTQIGCSQPDVAEFYANVALAGDVLTSTVNGVLIEVNAQALGVILRVPATGFNLYVREDKSLVSKARLLELAQHLSQEPGLRSPQAVKKGDMQPLHQLLFWFVIKNIIPRAQGRNQADAMDHCLIDLLD</sequence>
<dbReference type="EMBL" id="GISG01080637">
    <property type="protein sequence ID" value="MBA4632069.1"/>
    <property type="molecule type" value="Transcribed_RNA"/>
</dbReference>